<dbReference type="InterPro" id="IPR020846">
    <property type="entry name" value="MFS_dom"/>
</dbReference>
<evidence type="ECO:0000256" key="7">
    <source>
        <dbReference type="SAM" id="Phobius"/>
    </source>
</evidence>
<feature type="transmembrane region" description="Helical" evidence="7">
    <location>
        <begin position="12"/>
        <end position="35"/>
    </location>
</feature>
<evidence type="ECO:0000256" key="3">
    <source>
        <dbReference type="ARBA" id="ARBA00022475"/>
    </source>
</evidence>
<evidence type="ECO:0000256" key="5">
    <source>
        <dbReference type="ARBA" id="ARBA00022989"/>
    </source>
</evidence>
<feature type="transmembrane region" description="Helical" evidence="7">
    <location>
        <begin position="156"/>
        <end position="175"/>
    </location>
</feature>
<dbReference type="PANTHER" id="PTHR43266:SF2">
    <property type="entry name" value="MAJOR FACILITATOR SUPERFAMILY (MFS) PROFILE DOMAIN-CONTAINING PROTEIN"/>
    <property type="match status" value="1"/>
</dbReference>
<evidence type="ECO:0000256" key="1">
    <source>
        <dbReference type="ARBA" id="ARBA00004651"/>
    </source>
</evidence>
<dbReference type="GO" id="GO:0022857">
    <property type="term" value="F:transmembrane transporter activity"/>
    <property type="evidence" value="ECO:0007669"/>
    <property type="project" value="InterPro"/>
</dbReference>
<keyword evidence="4 7" id="KW-0812">Transmembrane</keyword>
<dbReference type="CDD" id="cd06173">
    <property type="entry name" value="MFS_MefA_like"/>
    <property type="match status" value="1"/>
</dbReference>
<gene>
    <name evidence="9" type="ORF">UY48_C0015G0012</name>
</gene>
<keyword evidence="6 7" id="KW-0472">Membrane</keyword>
<keyword evidence="2" id="KW-0813">Transport</keyword>
<dbReference type="Pfam" id="PF07690">
    <property type="entry name" value="MFS_1"/>
    <property type="match status" value="1"/>
</dbReference>
<feature type="transmembrane region" description="Helical" evidence="7">
    <location>
        <begin position="328"/>
        <end position="351"/>
    </location>
</feature>
<feature type="transmembrane region" description="Helical" evidence="7">
    <location>
        <begin position="363"/>
        <end position="385"/>
    </location>
</feature>
<comment type="caution">
    <text evidence="9">The sequence shown here is derived from an EMBL/GenBank/DDBJ whole genome shotgun (WGS) entry which is preliminary data.</text>
</comment>
<dbReference type="EMBL" id="LCQD01000015">
    <property type="protein sequence ID" value="KKW11606.1"/>
    <property type="molecule type" value="Genomic_DNA"/>
</dbReference>
<feature type="domain" description="Major facilitator superfamily (MFS) profile" evidence="8">
    <location>
        <begin position="219"/>
        <end position="414"/>
    </location>
</feature>
<feature type="transmembrane region" description="Helical" evidence="7">
    <location>
        <begin position="41"/>
        <end position="60"/>
    </location>
</feature>
<feature type="transmembrane region" description="Helical" evidence="7">
    <location>
        <begin position="259"/>
        <end position="282"/>
    </location>
</feature>
<evidence type="ECO:0000256" key="2">
    <source>
        <dbReference type="ARBA" id="ARBA00022448"/>
    </source>
</evidence>
<dbReference type="InterPro" id="IPR011701">
    <property type="entry name" value="MFS"/>
</dbReference>
<evidence type="ECO:0000256" key="6">
    <source>
        <dbReference type="ARBA" id="ARBA00023136"/>
    </source>
</evidence>
<name>A0A0G1VYT1_9BACT</name>
<evidence type="ECO:0000259" key="8">
    <source>
        <dbReference type="PROSITE" id="PS50850"/>
    </source>
</evidence>
<reference evidence="9 10" key="1">
    <citation type="journal article" date="2015" name="Nature">
        <title>rRNA introns, odd ribosomes, and small enigmatic genomes across a large radiation of phyla.</title>
        <authorList>
            <person name="Brown C.T."/>
            <person name="Hug L.A."/>
            <person name="Thomas B.C."/>
            <person name="Sharon I."/>
            <person name="Castelle C.J."/>
            <person name="Singh A."/>
            <person name="Wilkins M.J."/>
            <person name="Williams K.H."/>
            <person name="Banfield J.F."/>
        </authorList>
    </citation>
    <scope>NUCLEOTIDE SEQUENCE [LARGE SCALE GENOMIC DNA]</scope>
</reference>
<dbReference type="Proteomes" id="UP000034588">
    <property type="component" value="Unassembled WGS sequence"/>
</dbReference>
<evidence type="ECO:0000313" key="10">
    <source>
        <dbReference type="Proteomes" id="UP000034588"/>
    </source>
</evidence>
<accession>A0A0G1VYT1</accession>
<dbReference type="GO" id="GO:0005886">
    <property type="term" value="C:plasma membrane"/>
    <property type="evidence" value="ECO:0007669"/>
    <property type="project" value="UniProtKB-SubCell"/>
</dbReference>
<keyword evidence="3" id="KW-1003">Cell membrane</keyword>
<feature type="transmembrane region" description="Helical" evidence="7">
    <location>
        <begin position="226"/>
        <end position="247"/>
    </location>
</feature>
<dbReference type="Gene3D" id="1.20.1250.20">
    <property type="entry name" value="MFS general substrate transporter like domains"/>
    <property type="match status" value="1"/>
</dbReference>
<proteinExistence type="predicted"/>
<comment type="subcellular location">
    <subcellularLocation>
        <location evidence="1">Cell membrane</location>
        <topology evidence="1">Multi-pass membrane protein</topology>
    </subcellularLocation>
</comment>
<dbReference type="InterPro" id="IPR036259">
    <property type="entry name" value="MFS_trans_sf"/>
</dbReference>
<feature type="transmembrane region" description="Helical" evidence="7">
    <location>
        <begin position="391"/>
        <end position="408"/>
    </location>
</feature>
<dbReference type="PROSITE" id="PS50850">
    <property type="entry name" value="MFS"/>
    <property type="match status" value="1"/>
</dbReference>
<dbReference type="SUPFAM" id="SSF103473">
    <property type="entry name" value="MFS general substrate transporter"/>
    <property type="match status" value="1"/>
</dbReference>
<evidence type="ECO:0000313" key="9">
    <source>
        <dbReference type="EMBL" id="KKW11606.1"/>
    </source>
</evidence>
<dbReference type="PANTHER" id="PTHR43266">
    <property type="entry name" value="MACROLIDE-EFFLUX PROTEIN"/>
    <property type="match status" value="1"/>
</dbReference>
<organism evidence="9 10">
    <name type="scientific">Candidatus Gottesmanbacteria bacterium GW2011_GWB1_49_7</name>
    <dbReference type="NCBI Taxonomy" id="1618448"/>
    <lineage>
        <taxon>Bacteria</taxon>
        <taxon>Candidatus Gottesmaniibacteriota</taxon>
    </lineage>
</organism>
<feature type="transmembrane region" description="Helical" evidence="7">
    <location>
        <begin position="289"/>
        <end position="308"/>
    </location>
</feature>
<keyword evidence="5 7" id="KW-1133">Transmembrane helix</keyword>
<sequence length="414" mass="44446">MLAISSFRALWFGQICSQLAANTLLFVLALAVYQATGKNTAVSALFLSYGVPAVLFGLIAGTAVDHLDKRRVLIYCDLVRAILTASLVFISGNIFLVYGITFVNAVITQLYVPSEAPTIPRLAPPHLIVPANSLFSFTFYTSLAVGSVLAGPLLRLAGSQAVFLIISFFFGVAAWNESRLPSQAAGTLGFTAILRHKVADIVRRVFSELMDGLRYVAQRRVLSDSLLLLTGTQIILVMLGTLGPGFADRVLEVDFRDASLLIVGPAVLGIIVGAIWVGMVGFKFKTERLIRVGILGAGIMLLLISLTVRLHRVPEVSWLFGDSVRLPLVFTLFFLLGVANSFLDVPANSVLQEEAKGSMRGRVYGILTAAVGGVGVLPVLVGGILADVVGVGKVVFALGFLVLSYGVWRMKYNR</sequence>
<protein>
    <submittedName>
        <fullName evidence="9">Major facilitator superfamily</fullName>
    </submittedName>
</protein>
<dbReference type="AlphaFoldDB" id="A0A0G1VYT1"/>
<evidence type="ECO:0000256" key="4">
    <source>
        <dbReference type="ARBA" id="ARBA00022692"/>
    </source>
</evidence>
<feature type="transmembrane region" description="Helical" evidence="7">
    <location>
        <begin position="126"/>
        <end position="150"/>
    </location>
</feature>